<dbReference type="AlphaFoldDB" id="A0A811SKN7"/>
<dbReference type="EMBL" id="CAJGYO010000752">
    <property type="protein sequence ID" value="CAD6343369.1"/>
    <property type="molecule type" value="Genomic_DNA"/>
</dbReference>
<dbReference type="InterPro" id="IPR036249">
    <property type="entry name" value="Thioredoxin-like_sf"/>
</dbReference>
<keyword evidence="2" id="KW-0575">Peroxidase</keyword>
<feature type="non-terminal residue" evidence="5">
    <location>
        <position position="1"/>
    </location>
</feature>
<dbReference type="Pfam" id="PF00255">
    <property type="entry name" value="GSHPx"/>
    <property type="match status" value="1"/>
</dbReference>
<evidence type="ECO:0000256" key="2">
    <source>
        <dbReference type="ARBA" id="ARBA00022559"/>
    </source>
</evidence>
<reference evidence="5" key="1">
    <citation type="submission" date="2020-10" db="EMBL/GenBank/DDBJ databases">
        <authorList>
            <person name="Han B."/>
            <person name="Lu T."/>
            <person name="Zhao Q."/>
            <person name="Huang X."/>
            <person name="Zhao Y."/>
        </authorList>
    </citation>
    <scope>NUCLEOTIDE SEQUENCE</scope>
</reference>
<feature type="region of interest" description="Disordered" evidence="4">
    <location>
        <begin position="88"/>
        <end position="127"/>
    </location>
</feature>
<dbReference type="Gene3D" id="3.40.30.10">
    <property type="entry name" value="Glutaredoxin"/>
    <property type="match status" value="1"/>
</dbReference>
<keyword evidence="6" id="KW-1185">Reference proteome</keyword>
<dbReference type="Proteomes" id="UP000604825">
    <property type="component" value="Unassembled WGS sequence"/>
</dbReference>
<dbReference type="PROSITE" id="PS00763">
    <property type="entry name" value="GLUTATHIONE_PEROXID_2"/>
    <property type="match status" value="1"/>
</dbReference>
<evidence type="ECO:0000313" key="6">
    <source>
        <dbReference type="Proteomes" id="UP000604825"/>
    </source>
</evidence>
<keyword evidence="3" id="KW-0560">Oxidoreductase</keyword>
<dbReference type="SUPFAM" id="SSF52833">
    <property type="entry name" value="Thioredoxin-like"/>
    <property type="match status" value="1"/>
</dbReference>
<evidence type="ECO:0000256" key="3">
    <source>
        <dbReference type="ARBA" id="ARBA00023002"/>
    </source>
</evidence>
<feature type="compositionally biased region" description="Polar residues" evidence="4">
    <location>
        <begin position="20"/>
        <end position="32"/>
    </location>
</feature>
<accession>A0A811SKN7</accession>
<dbReference type="InterPro" id="IPR029760">
    <property type="entry name" value="GPX_CS"/>
</dbReference>
<gene>
    <name evidence="5" type="ORF">NCGR_LOCUS67467</name>
</gene>
<dbReference type="GO" id="GO:0004601">
    <property type="term" value="F:peroxidase activity"/>
    <property type="evidence" value="ECO:0007669"/>
    <property type="project" value="UniProtKB-KW"/>
</dbReference>
<feature type="region of interest" description="Disordered" evidence="4">
    <location>
        <begin position="134"/>
        <end position="153"/>
    </location>
</feature>
<proteinExistence type="inferred from homology"/>
<dbReference type="OrthoDB" id="446890at2759"/>
<evidence type="ECO:0000313" key="5">
    <source>
        <dbReference type="EMBL" id="CAD6343369.1"/>
    </source>
</evidence>
<comment type="caution">
    <text evidence="5">The sequence shown here is derived from an EMBL/GenBank/DDBJ whole genome shotgun (WGS) entry which is preliminary data.</text>
</comment>
<organism evidence="5 6">
    <name type="scientific">Miscanthus lutarioriparius</name>
    <dbReference type="NCBI Taxonomy" id="422564"/>
    <lineage>
        <taxon>Eukaryota</taxon>
        <taxon>Viridiplantae</taxon>
        <taxon>Streptophyta</taxon>
        <taxon>Embryophyta</taxon>
        <taxon>Tracheophyta</taxon>
        <taxon>Spermatophyta</taxon>
        <taxon>Magnoliopsida</taxon>
        <taxon>Liliopsida</taxon>
        <taxon>Poales</taxon>
        <taxon>Poaceae</taxon>
        <taxon>PACMAD clade</taxon>
        <taxon>Panicoideae</taxon>
        <taxon>Andropogonodae</taxon>
        <taxon>Andropogoneae</taxon>
        <taxon>Saccharinae</taxon>
        <taxon>Miscanthus</taxon>
    </lineage>
</organism>
<comment type="similarity">
    <text evidence="1">Belongs to the glutathione peroxidase family.</text>
</comment>
<dbReference type="InterPro" id="IPR000889">
    <property type="entry name" value="Glutathione_peroxidase"/>
</dbReference>
<feature type="compositionally biased region" description="Basic residues" evidence="4">
    <location>
        <begin position="98"/>
        <end position="111"/>
    </location>
</feature>
<evidence type="ECO:0000256" key="1">
    <source>
        <dbReference type="ARBA" id="ARBA00006926"/>
    </source>
</evidence>
<protein>
    <recommendedName>
        <fullName evidence="7">Glutathione peroxidase</fullName>
    </recommendedName>
</protein>
<name>A0A811SKN7_9POAL</name>
<dbReference type="GO" id="GO:0006979">
    <property type="term" value="P:response to oxidative stress"/>
    <property type="evidence" value="ECO:0007669"/>
    <property type="project" value="InterPro"/>
</dbReference>
<feature type="compositionally biased region" description="Low complexity" evidence="4">
    <location>
        <begin position="112"/>
        <end position="127"/>
    </location>
</feature>
<evidence type="ECO:0008006" key="7">
    <source>
        <dbReference type="Google" id="ProtNLM"/>
    </source>
</evidence>
<sequence>MDDSVLELPAAMDARVALTPTSATGSNHSGTAQPCPRSAPAATCVGRARQAAPAYQRRASCALPTRTPSPGYERRTGLGCFAERHRAVAAADDEQQRRPRPWPRRLRRRSAGRATSSKARSQAPPAARLSLALAARRRPWRSPRPQPRALLQPRATGYAAALLVAKGRPGMLAEARHASGRSLSRPKRRREGWECVRGNMSVRGGEKHNNFNSGLPMVGSCIRNNYYVPKWHKKDSKEHAPCLEILAFPCNQFAGQEPGSNEYVKAKFPIFDKVFIVSILKKIISDTPKDLENGASGAKHVYKAE</sequence>
<evidence type="ECO:0000256" key="4">
    <source>
        <dbReference type="SAM" id="MobiDB-lite"/>
    </source>
</evidence>
<feature type="region of interest" description="Disordered" evidence="4">
    <location>
        <begin position="20"/>
        <end position="40"/>
    </location>
</feature>